<keyword evidence="1" id="KW-0732">Signal</keyword>
<feature type="signal peptide" evidence="1">
    <location>
        <begin position="1"/>
        <end position="22"/>
    </location>
</feature>
<dbReference type="PATRIC" id="fig|1461693.3.peg.1349"/>
<gene>
    <name evidence="3" type="ORF">ATO10_06646</name>
</gene>
<dbReference type="EMBL" id="AQQY01000003">
    <property type="protein sequence ID" value="KCV82600.1"/>
    <property type="molecule type" value="Genomic_DNA"/>
</dbReference>
<dbReference type="Proteomes" id="UP000024836">
    <property type="component" value="Unassembled WGS sequence"/>
</dbReference>
<feature type="domain" description="Phytase-like" evidence="2">
    <location>
        <begin position="44"/>
        <end position="283"/>
    </location>
</feature>
<evidence type="ECO:0000259" key="2">
    <source>
        <dbReference type="Pfam" id="PF13449"/>
    </source>
</evidence>
<dbReference type="RefSeq" id="WP_035249643.1">
    <property type="nucleotide sequence ID" value="NZ_AQQY01000003.1"/>
</dbReference>
<proteinExistence type="predicted"/>
<dbReference type="Gene3D" id="2.120.10.30">
    <property type="entry name" value="TolB, C-terminal domain"/>
    <property type="match status" value="1"/>
</dbReference>
<dbReference type="InterPro" id="IPR027372">
    <property type="entry name" value="Phytase-like_dom"/>
</dbReference>
<comment type="caution">
    <text evidence="3">The sequence shown here is derived from an EMBL/GenBank/DDBJ whole genome shotgun (WGS) entry which is preliminary data.</text>
</comment>
<protein>
    <recommendedName>
        <fullName evidence="2">Phytase-like domain-containing protein</fullName>
    </recommendedName>
</protein>
<reference evidence="3 4" key="1">
    <citation type="submission" date="2013-04" db="EMBL/GenBank/DDBJ databases">
        <title>Shimia sp. 22II-S11-Z10 Genome Sequencing.</title>
        <authorList>
            <person name="Lai Q."/>
            <person name="Li G."/>
            <person name="Shao Z."/>
        </authorList>
    </citation>
    <scope>NUCLEOTIDE SEQUENCE [LARGE SCALE GENOMIC DNA]</scope>
    <source>
        <strain evidence="4">22II-S11-Z10</strain>
    </source>
</reference>
<dbReference type="AlphaFoldDB" id="A0A058ZMZ9"/>
<accession>A0A058ZMZ9</accession>
<dbReference type="SUPFAM" id="SSF63829">
    <property type="entry name" value="Calcium-dependent phosphotriesterase"/>
    <property type="match status" value="1"/>
</dbReference>
<evidence type="ECO:0000313" key="4">
    <source>
        <dbReference type="Proteomes" id="UP000024836"/>
    </source>
</evidence>
<name>A0A058ZMZ9_9RHOB</name>
<feature type="chain" id="PRO_5001571370" description="Phytase-like domain-containing protein" evidence="1">
    <location>
        <begin position="23"/>
        <end position="307"/>
    </location>
</feature>
<keyword evidence="4" id="KW-1185">Reference proteome</keyword>
<dbReference type="STRING" id="1461693.ATO10_06646"/>
<evidence type="ECO:0000313" key="3">
    <source>
        <dbReference type="EMBL" id="KCV82600.1"/>
    </source>
</evidence>
<dbReference type="eggNOG" id="COG4246">
    <property type="taxonomic scope" value="Bacteria"/>
</dbReference>
<dbReference type="InterPro" id="IPR011042">
    <property type="entry name" value="6-blade_b-propeller_TolB-like"/>
</dbReference>
<dbReference type="OrthoDB" id="9798693at2"/>
<evidence type="ECO:0000256" key="1">
    <source>
        <dbReference type="SAM" id="SignalP"/>
    </source>
</evidence>
<sequence length="307" mass="34596">MRKRFILSLIGASVVVAGMLSARTEQESSAKLTSTFTWAYDHADFGGLSGLELSQDGRSFIALSDRGAFVTGKITRKNGKIANISDIVLSPVKNTKNTQIRGKEADSEGLALREDGRLFVSFENYHRVWTYRDTDSEAAWLPRHDAFKTLQRNSAMEALAIAPDGALYALPERSGRKARPFPVYRYADGTWSQPFTLPRRDDFLAVGADFGPDGKLYLLERDFRGVLGFRSRVRRFDVDTNGVSNEETLLTTRTPIHDNLEGLAVWQDDTGAIRLTMVSDDNFRFFQRTELVEYTLNETLDFAQTKR</sequence>
<organism evidence="3 4">
    <name type="scientific">Actibacterium atlanticum</name>
    <dbReference type="NCBI Taxonomy" id="1461693"/>
    <lineage>
        <taxon>Bacteria</taxon>
        <taxon>Pseudomonadati</taxon>
        <taxon>Pseudomonadota</taxon>
        <taxon>Alphaproteobacteria</taxon>
        <taxon>Rhodobacterales</taxon>
        <taxon>Roseobacteraceae</taxon>
        <taxon>Actibacterium</taxon>
    </lineage>
</organism>
<dbReference type="InterPro" id="IPR014567">
    <property type="entry name" value="UCP031900"/>
</dbReference>
<dbReference type="PIRSF" id="PIRSF031900">
    <property type="entry name" value="UCP031900"/>
    <property type="match status" value="1"/>
</dbReference>
<dbReference type="Pfam" id="PF13449">
    <property type="entry name" value="Phytase-like"/>
    <property type="match status" value="1"/>
</dbReference>